<feature type="region of interest" description="Disordered" evidence="1">
    <location>
        <begin position="147"/>
        <end position="166"/>
    </location>
</feature>
<gene>
    <name evidence="2" type="ORF">KUDE01_008602</name>
</gene>
<name>A0AAD9FP13_DISEL</name>
<keyword evidence="3" id="KW-1185">Reference proteome</keyword>
<comment type="caution">
    <text evidence="2">The sequence shown here is derived from an EMBL/GenBank/DDBJ whole genome shotgun (WGS) entry which is preliminary data.</text>
</comment>
<dbReference type="GO" id="GO:0006508">
    <property type="term" value="P:proteolysis"/>
    <property type="evidence" value="ECO:0007669"/>
    <property type="project" value="UniProtKB-KW"/>
</dbReference>
<organism evidence="2 3">
    <name type="scientific">Dissostichus eleginoides</name>
    <name type="common">Patagonian toothfish</name>
    <name type="synonym">Dissostichus amissus</name>
    <dbReference type="NCBI Taxonomy" id="100907"/>
    <lineage>
        <taxon>Eukaryota</taxon>
        <taxon>Metazoa</taxon>
        <taxon>Chordata</taxon>
        <taxon>Craniata</taxon>
        <taxon>Vertebrata</taxon>
        <taxon>Euteleostomi</taxon>
        <taxon>Actinopterygii</taxon>
        <taxon>Neopterygii</taxon>
        <taxon>Teleostei</taxon>
        <taxon>Neoteleostei</taxon>
        <taxon>Acanthomorphata</taxon>
        <taxon>Eupercaria</taxon>
        <taxon>Perciformes</taxon>
        <taxon>Notothenioidei</taxon>
        <taxon>Nototheniidae</taxon>
        <taxon>Dissostichus</taxon>
    </lineage>
</organism>
<keyword evidence="2" id="KW-0645">Protease</keyword>
<evidence type="ECO:0000313" key="3">
    <source>
        <dbReference type="Proteomes" id="UP001228049"/>
    </source>
</evidence>
<reference evidence="2" key="1">
    <citation type="submission" date="2023-04" db="EMBL/GenBank/DDBJ databases">
        <title>Chromosome-level genome of Chaenocephalus aceratus.</title>
        <authorList>
            <person name="Park H."/>
        </authorList>
    </citation>
    <scope>NUCLEOTIDE SEQUENCE</scope>
    <source>
        <strain evidence="2">DE</strain>
        <tissue evidence="2">Muscle</tissue>
    </source>
</reference>
<dbReference type="EMBL" id="JASDAP010000001">
    <property type="protein sequence ID" value="KAK1906200.1"/>
    <property type="molecule type" value="Genomic_DNA"/>
</dbReference>
<dbReference type="GO" id="GO:0008233">
    <property type="term" value="F:peptidase activity"/>
    <property type="evidence" value="ECO:0007669"/>
    <property type="project" value="UniProtKB-KW"/>
</dbReference>
<evidence type="ECO:0000256" key="1">
    <source>
        <dbReference type="SAM" id="MobiDB-lite"/>
    </source>
</evidence>
<protein>
    <submittedName>
        <fullName evidence="2">Immunoglobulin A1 protease autotransporter</fullName>
    </submittedName>
</protein>
<accession>A0AAD9FP13</accession>
<keyword evidence="2" id="KW-0378">Hydrolase</keyword>
<dbReference type="AlphaFoldDB" id="A0AAD9FP13"/>
<evidence type="ECO:0000313" key="2">
    <source>
        <dbReference type="EMBL" id="KAK1906200.1"/>
    </source>
</evidence>
<proteinExistence type="predicted"/>
<dbReference type="Proteomes" id="UP001228049">
    <property type="component" value="Unassembled WGS sequence"/>
</dbReference>
<sequence length="166" mass="17779">MIATVHDAVAPCNIYRSAPAMCQHQADLALPRSAATAACEQEEEQMLVNTTPAVLLPPPVSCTPTTLCIRLLKVIHTHPVSTRKTSPNSKNLAEPVAPYVAESSFEDTTLVLAQLPTPDTVALWAASPYRSGLRNAAIDEPPILTNLMYDTSKSPPPPSRLNPNCA</sequence>